<evidence type="ECO:0000256" key="1">
    <source>
        <dbReference type="ARBA" id="ARBA00004442"/>
    </source>
</evidence>
<dbReference type="STRING" id="1033731.SAMN05444145_101491"/>
<dbReference type="Pfam" id="PF07980">
    <property type="entry name" value="SusD_RagB"/>
    <property type="match status" value="1"/>
</dbReference>
<comment type="similarity">
    <text evidence="2">Belongs to the SusD family.</text>
</comment>
<dbReference type="InterPro" id="IPR011990">
    <property type="entry name" value="TPR-like_helical_dom_sf"/>
</dbReference>
<dbReference type="OrthoDB" id="1031584at2"/>
<evidence type="ECO:0000256" key="3">
    <source>
        <dbReference type="ARBA" id="ARBA00022729"/>
    </source>
</evidence>
<reference evidence="8 9" key="1">
    <citation type="submission" date="2016-10" db="EMBL/GenBank/DDBJ databases">
        <authorList>
            <person name="de Groot N.N."/>
        </authorList>
    </citation>
    <scope>NUCLEOTIDE SEQUENCE [LARGE SCALE GENOMIC DNA]</scope>
    <source>
        <strain evidence="8 9">DSM 25383</strain>
    </source>
</reference>
<evidence type="ECO:0000259" key="7">
    <source>
        <dbReference type="Pfam" id="PF14322"/>
    </source>
</evidence>
<name>A0A1H3YC13_9BACT</name>
<evidence type="ECO:0000256" key="5">
    <source>
        <dbReference type="ARBA" id="ARBA00023237"/>
    </source>
</evidence>
<evidence type="ECO:0000313" key="9">
    <source>
        <dbReference type="Proteomes" id="UP000183253"/>
    </source>
</evidence>
<evidence type="ECO:0000259" key="6">
    <source>
        <dbReference type="Pfam" id="PF07980"/>
    </source>
</evidence>
<evidence type="ECO:0000313" key="8">
    <source>
        <dbReference type="EMBL" id="SEA08482.1"/>
    </source>
</evidence>
<proteinExistence type="inferred from homology"/>
<dbReference type="EMBL" id="FNRI01000001">
    <property type="protein sequence ID" value="SEA08482.1"/>
    <property type="molecule type" value="Genomic_DNA"/>
</dbReference>
<dbReference type="RefSeq" id="WP_010260039.1">
    <property type="nucleotide sequence ID" value="NZ_CAEG01000004.1"/>
</dbReference>
<dbReference type="InterPro" id="IPR012944">
    <property type="entry name" value="SusD_RagB_dom"/>
</dbReference>
<dbReference type="InterPro" id="IPR033985">
    <property type="entry name" value="SusD-like_N"/>
</dbReference>
<feature type="domain" description="SusD-like N-terminal" evidence="7">
    <location>
        <begin position="105"/>
        <end position="199"/>
    </location>
</feature>
<sequence>MKTLHKILATLLLGAACSGCDLTLIPEDTVTPQTYFQSEVDLRLWTNQFYTLLDSPDSASGLNADDMVDKSMGDVISGTRMASDESGWTWTSLRKINYYLQNSHNCTDEAARTKYDGVAYFFRAYFYYVKVRRYGDVPWYDTVIGSAEEDLLKKPREDRGVIMDHVMSDLDDAIDMLPRDKDVARVTRWAALAFKSRAALYEGTWRKYRGLPDADKYLQQAADAAATFIAESGYSLYKEGAEPYRDLFCSDDAKQNEVILARLYNFEGLNLSHSVQFNIRNAAAGFTRRFMNHYLMADGSRFTEKTGHETMFYTEETAGRDPRMAQTVLCPGYVAKGESSATPNDMTSMTGYEPIKFVSTAAHSGASKGTADWPLLRTAEVYLNYAEAKAELGTLTQDDLTVSIDKIRERAGMGGLDMEAANADPDPFLLACYPNVTKSANTGVILEIRRERTVEMVMEGLRMWDMFRWKEGAQMVNETAPYYGIYFPGPGLYDMDGDGKNDLELYAAQQTSTPADGLTVLKIGSDIVLSEAADNRGYVVAWSALKYTWNEERDYLWPIPADQRVLTGGLLTQNPGWTDSTNFD</sequence>
<comment type="subcellular location">
    <subcellularLocation>
        <location evidence="1">Cell outer membrane</location>
    </subcellularLocation>
</comment>
<protein>
    <submittedName>
        <fullName evidence="8">Starch-binding associating with outer membrane</fullName>
    </submittedName>
</protein>
<evidence type="ECO:0000256" key="4">
    <source>
        <dbReference type="ARBA" id="ARBA00023136"/>
    </source>
</evidence>
<keyword evidence="9" id="KW-1185">Reference proteome</keyword>
<dbReference type="PROSITE" id="PS51257">
    <property type="entry name" value="PROKAR_LIPOPROTEIN"/>
    <property type="match status" value="1"/>
</dbReference>
<dbReference type="AlphaFoldDB" id="A0A1H3YC13"/>
<dbReference type="GO" id="GO:0009279">
    <property type="term" value="C:cell outer membrane"/>
    <property type="evidence" value="ECO:0007669"/>
    <property type="project" value="UniProtKB-SubCell"/>
</dbReference>
<dbReference type="Proteomes" id="UP000183253">
    <property type="component" value="Unassembled WGS sequence"/>
</dbReference>
<gene>
    <name evidence="8" type="ORF">SAMN05444145_101491</name>
</gene>
<keyword evidence="4" id="KW-0472">Membrane</keyword>
<keyword evidence="3" id="KW-0732">Signal</keyword>
<dbReference type="Gene3D" id="1.25.40.390">
    <property type="match status" value="1"/>
</dbReference>
<dbReference type="Pfam" id="PF14322">
    <property type="entry name" value="SusD-like_3"/>
    <property type="match status" value="1"/>
</dbReference>
<keyword evidence="5" id="KW-0998">Cell outer membrane</keyword>
<organism evidence="8 9">
    <name type="scientific">Alistipes timonensis JC136</name>
    <dbReference type="NCBI Taxonomy" id="1033731"/>
    <lineage>
        <taxon>Bacteria</taxon>
        <taxon>Pseudomonadati</taxon>
        <taxon>Bacteroidota</taxon>
        <taxon>Bacteroidia</taxon>
        <taxon>Bacteroidales</taxon>
        <taxon>Rikenellaceae</taxon>
        <taxon>Alistipes</taxon>
    </lineage>
</organism>
<dbReference type="SUPFAM" id="SSF48452">
    <property type="entry name" value="TPR-like"/>
    <property type="match status" value="1"/>
</dbReference>
<evidence type="ECO:0000256" key="2">
    <source>
        <dbReference type="ARBA" id="ARBA00006275"/>
    </source>
</evidence>
<accession>A0A1H3YC13</accession>
<feature type="domain" description="RagB/SusD" evidence="6">
    <location>
        <begin position="285"/>
        <end position="577"/>
    </location>
</feature>